<dbReference type="GO" id="GO:0044877">
    <property type="term" value="F:protein-containing complex binding"/>
    <property type="evidence" value="ECO:0007669"/>
    <property type="project" value="TreeGrafter"/>
</dbReference>
<dbReference type="InterPro" id="IPR018490">
    <property type="entry name" value="cNMP-bd_dom_sf"/>
</dbReference>
<reference evidence="10" key="1">
    <citation type="submission" date="2023-04" db="EMBL/GenBank/DDBJ databases">
        <title>Phytophthora lilii NBRC 32176.</title>
        <authorList>
            <person name="Ichikawa N."/>
            <person name="Sato H."/>
            <person name="Tonouchi N."/>
        </authorList>
    </citation>
    <scope>NUCLEOTIDE SEQUENCE</scope>
    <source>
        <strain evidence="10">NBRC 32176</strain>
    </source>
</reference>
<accession>A0A9W6U4H9</accession>
<evidence type="ECO:0000256" key="6">
    <source>
        <dbReference type="ARBA" id="ARBA00023136"/>
    </source>
</evidence>
<dbReference type="AlphaFoldDB" id="A0A9W6U4H9"/>
<evidence type="ECO:0000256" key="1">
    <source>
        <dbReference type="ARBA" id="ARBA00004141"/>
    </source>
</evidence>
<dbReference type="GO" id="GO:0005221">
    <property type="term" value="F:intracellularly cyclic nucleotide-activated monoatomic cation channel activity"/>
    <property type="evidence" value="ECO:0007669"/>
    <property type="project" value="InterPro"/>
</dbReference>
<protein>
    <submittedName>
        <fullName evidence="10">Unnamed protein product</fullName>
    </submittedName>
</protein>
<dbReference type="InterPro" id="IPR000595">
    <property type="entry name" value="cNMP-bd_dom"/>
</dbReference>
<dbReference type="Gene3D" id="2.60.120.10">
    <property type="entry name" value="Jelly Rolls"/>
    <property type="match status" value="1"/>
</dbReference>
<keyword evidence="2" id="KW-0813">Transport</keyword>
<feature type="domain" description="Cyclic nucleotide-binding" evidence="9">
    <location>
        <begin position="40"/>
        <end position="87"/>
    </location>
</feature>
<gene>
    <name evidence="10" type="ORF">Plil01_001069200</name>
</gene>
<keyword evidence="3" id="KW-0812">Transmembrane</keyword>
<dbReference type="InterPro" id="IPR018488">
    <property type="entry name" value="cNMP-bd_CS"/>
</dbReference>
<dbReference type="PROSITE" id="PS00888">
    <property type="entry name" value="CNMP_BINDING_1"/>
    <property type="match status" value="1"/>
</dbReference>
<dbReference type="PANTHER" id="PTHR45638:SF11">
    <property type="entry name" value="CYCLIC NUCLEOTIDE-GATED CATION CHANNEL SUBUNIT A"/>
    <property type="match status" value="1"/>
</dbReference>
<dbReference type="PANTHER" id="PTHR45638">
    <property type="entry name" value="CYCLIC NUCLEOTIDE-GATED CATION CHANNEL SUBUNIT A"/>
    <property type="match status" value="1"/>
</dbReference>
<name>A0A9W6U4H9_9STRA</name>
<comment type="caution">
    <text evidence="10">The sequence shown here is derived from an EMBL/GenBank/DDBJ whole genome shotgun (WGS) entry which is preliminary data.</text>
</comment>
<evidence type="ECO:0000256" key="8">
    <source>
        <dbReference type="ARBA" id="ARBA00023303"/>
    </source>
</evidence>
<comment type="subcellular location">
    <subcellularLocation>
        <location evidence="1">Membrane</location>
        <topology evidence="1">Multi-pass membrane protein</topology>
    </subcellularLocation>
</comment>
<evidence type="ECO:0000313" key="11">
    <source>
        <dbReference type="Proteomes" id="UP001165083"/>
    </source>
</evidence>
<keyword evidence="6" id="KW-0472">Membrane</keyword>
<dbReference type="InterPro" id="IPR050866">
    <property type="entry name" value="CNG_cation_channel"/>
</dbReference>
<keyword evidence="11" id="KW-1185">Reference proteome</keyword>
<evidence type="ECO:0000313" key="10">
    <source>
        <dbReference type="EMBL" id="GMF25816.1"/>
    </source>
</evidence>
<dbReference type="InterPro" id="IPR014710">
    <property type="entry name" value="RmlC-like_jellyroll"/>
</dbReference>
<dbReference type="OrthoDB" id="119241at2759"/>
<evidence type="ECO:0000256" key="3">
    <source>
        <dbReference type="ARBA" id="ARBA00022692"/>
    </source>
</evidence>
<dbReference type="GO" id="GO:0016020">
    <property type="term" value="C:membrane"/>
    <property type="evidence" value="ECO:0007669"/>
    <property type="project" value="UniProtKB-SubCell"/>
</dbReference>
<keyword evidence="8" id="KW-0407">Ion channel</keyword>
<dbReference type="SUPFAM" id="SSF51206">
    <property type="entry name" value="cAMP-binding domain-like"/>
    <property type="match status" value="1"/>
</dbReference>
<sequence length="93" mass="10686">MWSEYRSLDGIVKFQRELAHTLGLELGLYKYMNLVVKIPFWESCSPDFATQIILNLAVRVYLPDDYVVRKGDSGDEMLMINRGVCELSDPIKA</sequence>
<keyword evidence="5" id="KW-0406">Ion transport</keyword>
<dbReference type="Proteomes" id="UP001165083">
    <property type="component" value="Unassembled WGS sequence"/>
</dbReference>
<dbReference type="EMBL" id="BSXW01000573">
    <property type="protein sequence ID" value="GMF25816.1"/>
    <property type="molecule type" value="Genomic_DNA"/>
</dbReference>
<organism evidence="10 11">
    <name type="scientific">Phytophthora lilii</name>
    <dbReference type="NCBI Taxonomy" id="2077276"/>
    <lineage>
        <taxon>Eukaryota</taxon>
        <taxon>Sar</taxon>
        <taxon>Stramenopiles</taxon>
        <taxon>Oomycota</taxon>
        <taxon>Peronosporomycetes</taxon>
        <taxon>Peronosporales</taxon>
        <taxon>Peronosporaceae</taxon>
        <taxon>Phytophthora</taxon>
    </lineage>
</organism>
<evidence type="ECO:0000256" key="2">
    <source>
        <dbReference type="ARBA" id="ARBA00022448"/>
    </source>
</evidence>
<evidence type="ECO:0000256" key="5">
    <source>
        <dbReference type="ARBA" id="ARBA00023065"/>
    </source>
</evidence>
<dbReference type="PROSITE" id="PS50042">
    <property type="entry name" value="CNMP_BINDING_3"/>
    <property type="match status" value="1"/>
</dbReference>
<evidence type="ECO:0000259" key="9">
    <source>
        <dbReference type="PROSITE" id="PS50042"/>
    </source>
</evidence>
<evidence type="ECO:0000256" key="7">
    <source>
        <dbReference type="ARBA" id="ARBA00023286"/>
    </source>
</evidence>
<keyword evidence="4" id="KW-1133">Transmembrane helix</keyword>
<evidence type="ECO:0000256" key="4">
    <source>
        <dbReference type="ARBA" id="ARBA00022989"/>
    </source>
</evidence>
<keyword evidence="7" id="KW-1071">Ligand-gated ion channel</keyword>
<proteinExistence type="predicted"/>